<accession>V7B620</accession>
<reference evidence="2" key="1">
    <citation type="journal article" date="2014" name="Nat. Genet.">
        <title>A reference genome for common bean and genome-wide analysis of dual domestications.</title>
        <authorList>
            <person name="Schmutz J."/>
            <person name="McClean P.E."/>
            <person name="Mamidi S."/>
            <person name="Wu G.A."/>
            <person name="Cannon S.B."/>
            <person name="Grimwood J."/>
            <person name="Jenkins J."/>
            <person name="Shu S."/>
            <person name="Song Q."/>
            <person name="Chavarro C."/>
            <person name="Torres-Torres M."/>
            <person name="Geffroy V."/>
            <person name="Moghaddam S.M."/>
            <person name="Gao D."/>
            <person name="Abernathy B."/>
            <person name="Barry K."/>
            <person name="Blair M."/>
            <person name="Brick M.A."/>
            <person name="Chovatia M."/>
            <person name="Gepts P."/>
            <person name="Goodstein D.M."/>
            <person name="Gonzales M."/>
            <person name="Hellsten U."/>
            <person name="Hyten D.L."/>
            <person name="Jia G."/>
            <person name="Kelly J.D."/>
            <person name="Kudrna D."/>
            <person name="Lee R."/>
            <person name="Richard M.M."/>
            <person name="Miklas P.N."/>
            <person name="Osorno J.M."/>
            <person name="Rodrigues J."/>
            <person name="Thareau V."/>
            <person name="Urrea C.A."/>
            <person name="Wang M."/>
            <person name="Yu Y."/>
            <person name="Zhang M."/>
            <person name="Wing R.A."/>
            <person name="Cregan P.B."/>
            <person name="Rokhsar D.S."/>
            <person name="Jackson S.A."/>
        </authorList>
    </citation>
    <scope>NUCLEOTIDE SEQUENCE [LARGE SCALE GENOMIC DNA]</scope>
    <source>
        <strain evidence="2">cv. G19833</strain>
    </source>
</reference>
<dbReference type="Proteomes" id="UP000000226">
    <property type="component" value="Chromosome 8"/>
</dbReference>
<dbReference type="AlphaFoldDB" id="V7B620"/>
<evidence type="ECO:0008006" key="3">
    <source>
        <dbReference type="Google" id="ProtNLM"/>
    </source>
</evidence>
<organism evidence="1 2">
    <name type="scientific">Phaseolus vulgaris</name>
    <name type="common">Kidney bean</name>
    <name type="synonym">French bean</name>
    <dbReference type="NCBI Taxonomy" id="3885"/>
    <lineage>
        <taxon>Eukaryota</taxon>
        <taxon>Viridiplantae</taxon>
        <taxon>Streptophyta</taxon>
        <taxon>Embryophyta</taxon>
        <taxon>Tracheophyta</taxon>
        <taxon>Spermatophyta</taxon>
        <taxon>Magnoliopsida</taxon>
        <taxon>eudicotyledons</taxon>
        <taxon>Gunneridae</taxon>
        <taxon>Pentapetalae</taxon>
        <taxon>rosids</taxon>
        <taxon>fabids</taxon>
        <taxon>Fabales</taxon>
        <taxon>Fabaceae</taxon>
        <taxon>Papilionoideae</taxon>
        <taxon>50 kb inversion clade</taxon>
        <taxon>NPAAA clade</taxon>
        <taxon>indigoferoid/millettioid clade</taxon>
        <taxon>Phaseoleae</taxon>
        <taxon>Phaseolus</taxon>
    </lineage>
</organism>
<dbReference type="Gramene" id="ESW13234">
    <property type="protein sequence ID" value="ESW13234"/>
    <property type="gene ID" value="PHAVU_008G179100g"/>
</dbReference>
<dbReference type="OMA" id="ESIQFMI"/>
<evidence type="ECO:0000313" key="1">
    <source>
        <dbReference type="EMBL" id="ESW13234.1"/>
    </source>
</evidence>
<keyword evidence="2" id="KW-1185">Reference proteome</keyword>
<gene>
    <name evidence="1" type="ORF">PHAVU_008G179100g</name>
</gene>
<proteinExistence type="predicted"/>
<protein>
    <recommendedName>
        <fullName evidence="3">UBN2 domain-containing protein</fullName>
    </recommendedName>
</protein>
<dbReference type="Pfam" id="PF14223">
    <property type="entry name" value="Retrotran_gag_2"/>
    <property type="match status" value="1"/>
</dbReference>
<dbReference type="OrthoDB" id="1742098at2759"/>
<dbReference type="EMBL" id="CM002295">
    <property type="protein sequence ID" value="ESW13234.1"/>
    <property type="molecule type" value="Genomic_DNA"/>
</dbReference>
<sequence length="110" mass="13032">MMRTQYETFKIEEGESIQFMIAHLQFILNKIRTLGIVMSQYDVNDKILKTLPLKWRSQVNAFRTSNDLEAMPLEEMVGNPIVYERVLQGDDNEVKRKTKNLKTFHKKKKI</sequence>
<name>V7B620_PHAVU</name>
<evidence type="ECO:0000313" key="2">
    <source>
        <dbReference type="Proteomes" id="UP000000226"/>
    </source>
</evidence>